<reference evidence="2 3" key="1">
    <citation type="journal article" date="2010" name="Proc. Natl. Acad. Sci. U.S.A.">
        <title>Insights into evolution of multicellular fungi from the assembled chromosomes of the mushroom Coprinopsis cinerea (Coprinus cinereus).</title>
        <authorList>
            <person name="Stajich J.E."/>
            <person name="Wilke S.K."/>
            <person name="Ahren D."/>
            <person name="Au C.H."/>
            <person name="Birren B.W."/>
            <person name="Borodovsky M."/>
            <person name="Burns C."/>
            <person name="Canback B."/>
            <person name="Casselton L.A."/>
            <person name="Cheng C.K."/>
            <person name="Deng J."/>
            <person name="Dietrich F.S."/>
            <person name="Fargo D.C."/>
            <person name="Farman M.L."/>
            <person name="Gathman A.C."/>
            <person name="Goldberg J."/>
            <person name="Guigo R."/>
            <person name="Hoegger P.J."/>
            <person name="Hooker J.B."/>
            <person name="Huggins A."/>
            <person name="James T.Y."/>
            <person name="Kamada T."/>
            <person name="Kilaru S."/>
            <person name="Kodira C."/>
            <person name="Kues U."/>
            <person name="Kupfer D."/>
            <person name="Kwan H.S."/>
            <person name="Lomsadze A."/>
            <person name="Li W."/>
            <person name="Lilly W.W."/>
            <person name="Ma L.J."/>
            <person name="Mackey A.J."/>
            <person name="Manning G."/>
            <person name="Martin F."/>
            <person name="Muraguchi H."/>
            <person name="Natvig D.O."/>
            <person name="Palmerini H."/>
            <person name="Ramesh M.A."/>
            <person name="Rehmeyer C.J."/>
            <person name="Roe B.A."/>
            <person name="Shenoy N."/>
            <person name="Stanke M."/>
            <person name="Ter-Hovhannisyan V."/>
            <person name="Tunlid A."/>
            <person name="Velagapudi R."/>
            <person name="Vision T.J."/>
            <person name="Zeng Q."/>
            <person name="Zolan M.E."/>
            <person name="Pukkila P.J."/>
        </authorList>
    </citation>
    <scope>NUCLEOTIDE SEQUENCE [LARGE SCALE GENOMIC DNA]</scope>
    <source>
        <strain evidence="3">Okayama-7 / 130 / ATCC MYA-4618 / FGSC 9003</strain>
    </source>
</reference>
<dbReference type="RefSeq" id="XP_002910021.1">
    <property type="nucleotide sequence ID" value="XM_002909975.1"/>
</dbReference>
<gene>
    <name evidence="2" type="ORF">CC1G_15843</name>
</gene>
<dbReference type="InParanoid" id="D6RR37"/>
<dbReference type="AlphaFoldDB" id="D6RR37"/>
<accession>D6RR37</accession>
<dbReference type="Proteomes" id="UP000001861">
    <property type="component" value="Unassembled WGS sequence"/>
</dbReference>
<sequence length="144" mass="16288">MDEHRGKTAVQPTSTRPDPQEWKNKDKGRPMTTRTRGWEHDDGLVRKDRSPPTIVMRAQMCHRLFFQVQPTPSTSIQSARREVPRENETYSRTPASNPPQNALPILPHSPRAHASTVDFDALLGAPSAVCVGYIADVVYWPHRP</sequence>
<organism evidence="2 3">
    <name type="scientific">Coprinopsis cinerea (strain Okayama-7 / 130 / ATCC MYA-4618 / FGSC 9003)</name>
    <name type="common">Inky cap fungus</name>
    <name type="synonym">Hormographiella aspergillata</name>
    <dbReference type="NCBI Taxonomy" id="240176"/>
    <lineage>
        <taxon>Eukaryota</taxon>
        <taxon>Fungi</taxon>
        <taxon>Dikarya</taxon>
        <taxon>Basidiomycota</taxon>
        <taxon>Agaricomycotina</taxon>
        <taxon>Agaricomycetes</taxon>
        <taxon>Agaricomycetidae</taxon>
        <taxon>Agaricales</taxon>
        <taxon>Agaricineae</taxon>
        <taxon>Psathyrellaceae</taxon>
        <taxon>Coprinopsis</taxon>
    </lineage>
</organism>
<evidence type="ECO:0000256" key="1">
    <source>
        <dbReference type="SAM" id="MobiDB-lite"/>
    </source>
</evidence>
<protein>
    <submittedName>
        <fullName evidence="2">Uncharacterized protein</fullName>
    </submittedName>
</protein>
<feature type="compositionally biased region" description="Basic and acidic residues" evidence="1">
    <location>
        <begin position="18"/>
        <end position="29"/>
    </location>
</feature>
<name>D6RR37_COPC7</name>
<feature type="compositionally biased region" description="Polar residues" evidence="1">
    <location>
        <begin position="90"/>
        <end position="100"/>
    </location>
</feature>
<keyword evidence="3" id="KW-1185">Reference proteome</keyword>
<feature type="compositionally biased region" description="Basic and acidic residues" evidence="1">
    <location>
        <begin position="36"/>
        <end position="50"/>
    </location>
</feature>
<feature type="compositionally biased region" description="Basic and acidic residues" evidence="1">
    <location>
        <begin position="79"/>
        <end position="89"/>
    </location>
</feature>
<dbReference type="GeneID" id="9379848"/>
<feature type="region of interest" description="Disordered" evidence="1">
    <location>
        <begin position="1"/>
        <end position="51"/>
    </location>
</feature>
<evidence type="ECO:0000313" key="2">
    <source>
        <dbReference type="EMBL" id="EFI26527.1"/>
    </source>
</evidence>
<dbReference type="VEuPathDB" id="FungiDB:CC1G_15843"/>
<evidence type="ECO:0000313" key="3">
    <source>
        <dbReference type="Proteomes" id="UP000001861"/>
    </source>
</evidence>
<comment type="caution">
    <text evidence="2">The sequence shown here is derived from an EMBL/GenBank/DDBJ whole genome shotgun (WGS) entry which is preliminary data.</text>
</comment>
<dbReference type="HOGENOM" id="CLU_1796379_0_0_1"/>
<feature type="region of interest" description="Disordered" evidence="1">
    <location>
        <begin position="72"/>
        <end position="105"/>
    </location>
</feature>
<dbReference type="KEGG" id="cci:CC1G_15843"/>
<proteinExistence type="predicted"/>
<dbReference type="EMBL" id="AACS02000047">
    <property type="protein sequence ID" value="EFI26527.1"/>
    <property type="molecule type" value="Genomic_DNA"/>
</dbReference>